<dbReference type="GO" id="GO:0035925">
    <property type="term" value="F:mRNA 3'-UTR AU-rich region binding"/>
    <property type="evidence" value="ECO:0007669"/>
    <property type="project" value="TreeGrafter"/>
</dbReference>
<keyword evidence="7" id="KW-0694">RNA-binding</keyword>
<feature type="domain" description="Exoribonuclease phosphorolytic" evidence="10">
    <location>
        <begin position="32"/>
        <end position="166"/>
    </location>
</feature>
<proteinExistence type="inferred from homology"/>
<dbReference type="GO" id="GO:0071035">
    <property type="term" value="P:nuclear polyadenylation-dependent rRNA catabolic process"/>
    <property type="evidence" value="ECO:0007669"/>
    <property type="project" value="TreeGrafter"/>
</dbReference>
<accession>A0A9N9XKZ4</accession>
<evidence type="ECO:0000313" key="12">
    <source>
        <dbReference type="EMBL" id="CAG9855645.1"/>
    </source>
</evidence>
<dbReference type="Pfam" id="PF03725">
    <property type="entry name" value="RNase_PH_C"/>
    <property type="match status" value="1"/>
</dbReference>
<evidence type="ECO:0000256" key="5">
    <source>
        <dbReference type="ARBA" id="ARBA00022552"/>
    </source>
</evidence>
<dbReference type="PANTHER" id="PTHR11097">
    <property type="entry name" value="EXOSOME COMPLEX EXONUCLEASE RIBOSOMAL RNA PROCESSING PROTEIN"/>
    <property type="match status" value="1"/>
</dbReference>
<evidence type="ECO:0000256" key="6">
    <source>
        <dbReference type="ARBA" id="ARBA00022835"/>
    </source>
</evidence>
<dbReference type="InterPro" id="IPR033196">
    <property type="entry name" value="Rrp43"/>
</dbReference>
<evidence type="ECO:0000256" key="4">
    <source>
        <dbReference type="ARBA" id="ARBA00022490"/>
    </source>
</evidence>
<dbReference type="GO" id="GO:0016075">
    <property type="term" value="P:rRNA catabolic process"/>
    <property type="evidence" value="ECO:0007669"/>
    <property type="project" value="TreeGrafter"/>
</dbReference>
<reference evidence="12" key="1">
    <citation type="submission" date="2022-01" db="EMBL/GenBank/DDBJ databases">
        <authorList>
            <person name="King R."/>
        </authorList>
    </citation>
    <scope>NUCLEOTIDE SEQUENCE</scope>
</reference>
<dbReference type="GO" id="GO:0034476">
    <property type="term" value="P:U5 snRNA 3'-end processing"/>
    <property type="evidence" value="ECO:0007669"/>
    <property type="project" value="TreeGrafter"/>
</dbReference>
<dbReference type="InterPro" id="IPR027408">
    <property type="entry name" value="PNPase/RNase_PH_dom_sf"/>
</dbReference>
<dbReference type="OrthoDB" id="45882at2759"/>
<dbReference type="SUPFAM" id="SSF54211">
    <property type="entry name" value="Ribosomal protein S5 domain 2-like"/>
    <property type="match status" value="1"/>
</dbReference>
<dbReference type="GO" id="GO:0000176">
    <property type="term" value="C:nuclear exosome (RNase complex)"/>
    <property type="evidence" value="ECO:0007669"/>
    <property type="project" value="TreeGrafter"/>
</dbReference>
<keyword evidence="8" id="KW-0539">Nucleus</keyword>
<dbReference type="GO" id="GO:0071038">
    <property type="term" value="P:TRAMP-dependent tRNA surveillance pathway"/>
    <property type="evidence" value="ECO:0007669"/>
    <property type="project" value="TreeGrafter"/>
</dbReference>
<dbReference type="InterPro" id="IPR015847">
    <property type="entry name" value="ExoRNase_PH_dom2"/>
</dbReference>
<evidence type="ECO:0000256" key="1">
    <source>
        <dbReference type="ARBA" id="ARBA00004496"/>
    </source>
</evidence>
<evidence type="ECO:0000256" key="3">
    <source>
        <dbReference type="ARBA" id="ARBA00006678"/>
    </source>
</evidence>
<keyword evidence="5" id="KW-0698">rRNA processing</keyword>
<dbReference type="CDD" id="cd11369">
    <property type="entry name" value="RNase_PH_RRP43"/>
    <property type="match status" value="1"/>
</dbReference>
<dbReference type="InterPro" id="IPR001247">
    <property type="entry name" value="ExoRNase_PH_dom1"/>
</dbReference>
<evidence type="ECO:0000256" key="8">
    <source>
        <dbReference type="ARBA" id="ARBA00023242"/>
    </source>
</evidence>
<dbReference type="PANTHER" id="PTHR11097:SF9">
    <property type="entry name" value="EXOSOME COMPLEX COMPONENT RRP43"/>
    <property type="match status" value="1"/>
</dbReference>
<evidence type="ECO:0000313" key="13">
    <source>
        <dbReference type="Proteomes" id="UP001153712"/>
    </source>
</evidence>
<dbReference type="FunFam" id="3.30.230.70:FF:000017">
    <property type="entry name" value="Exosome complex component Rrp42"/>
    <property type="match status" value="1"/>
</dbReference>
<gene>
    <name evidence="12" type="ORF">PHYEVI_LOCUS2091</name>
</gene>
<dbReference type="Pfam" id="PF01138">
    <property type="entry name" value="RNase_PH"/>
    <property type="match status" value="1"/>
</dbReference>
<dbReference type="InterPro" id="IPR036345">
    <property type="entry name" value="ExoRNase_PH_dom2_sf"/>
</dbReference>
<keyword evidence="6" id="KW-0271">Exosome</keyword>
<protein>
    <recommendedName>
        <fullName evidence="9">Ribosomal RNA-processing protein 43</fullName>
    </recommendedName>
</protein>
<dbReference type="Gene3D" id="3.30.230.70">
    <property type="entry name" value="GHMP Kinase, N-terminal domain"/>
    <property type="match status" value="1"/>
</dbReference>
<dbReference type="GO" id="GO:0071028">
    <property type="term" value="P:nuclear mRNA surveillance"/>
    <property type="evidence" value="ECO:0007669"/>
    <property type="project" value="TreeGrafter"/>
</dbReference>
<evidence type="ECO:0000259" key="11">
    <source>
        <dbReference type="Pfam" id="PF03725"/>
    </source>
</evidence>
<evidence type="ECO:0000259" key="10">
    <source>
        <dbReference type="Pfam" id="PF01138"/>
    </source>
</evidence>
<dbReference type="InterPro" id="IPR020568">
    <property type="entry name" value="Ribosomal_Su5_D2-typ_SF"/>
</dbReference>
<dbReference type="GO" id="GO:0000177">
    <property type="term" value="C:cytoplasmic exosome (RNase complex)"/>
    <property type="evidence" value="ECO:0007669"/>
    <property type="project" value="TreeGrafter"/>
</dbReference>
<dbReference type="AlphaFoldDB" id="A0A9N9XKZ4"/>
<keyword evidence="13" id="KW-1185">Reference proteome</keyword>
<comment type="subcellular location">
    <subcellularLocation>
        <location evidence="1">Cytoplasm</location>
    </subcellularLocation>
    <subcellularLocation>
        <location evidence="2">Nucleus</location>
        <location evidence="2">Nucleolus</location>
    </subcellularLocation>
</comment>
<dbReference type="Proteomes" id="UP001153712">
    <property type="component" value="Chromosome 11"/>
</dbReference>
<dbReference type="GO" id="GO:0005730">
    <property type="term" value="C:nucleolus"/>
    <property type="evidence" value="ECO:0007669"/>
    <property type="project" value="UniProtKB-SubCell"/>
</dbReference>
<organism evidence="12 13">
    <name type="scientific">Phyllotreta striolata</name>
    <name type="common">Striped flea beetle</name>
    <name type="synonym">Crioceris striolata</name>
    <dbReference type="NCBI Taxonomy" id="444603"/>
    <lineage>
        <taxon>Eukaryota</taxon>
        <taxon>Metazoa</taxon>
        <taxon>Ecdysozoa</taxon>
        <taxon>Arthropoda</taxon>
        <taxon>Hexapoda</taxon>
        <taxon>Insecta</taxon>
        <taxon>Pterygota</taxon>
        <taxon>Neoptera</taxon>
        <taxon>Endopterygota</taxon>
        <taxon>Coleoptera</taxon>
        <taxon>Polyphaga</taxon>
        <taxon>Cucujiformia</taxon>
        <taxon>Chrysomeloidea</taxon>
        <taxon>Chrysomelidae</taxon>
        <taxon>Galerucinae</taxon>
        <taxon>Alticini</taxon>
        <taxon>Phyllotreta</taxon>
    </lineage>
</organism>
<name>A0A9N9XKZ4_PHYSR</name>
<dbReference type="SUPFAM" id="SSF55666">
    <property type="entry name" value="Ribonuclease PH domain 2-like"/>
    <property type="match status" value="1"/>
</dbReference>
<evidence type="ECO:0000256" key="7">
    <source>
        <dbReference type="ARBA" id="ARBA00022884"/>
    </source>
</evidence>
<feature type="domain" description="Exoribonuclease phosphorolytic" evidence="11">
    <location>
        <begin position="192"/>
        <end position="252"/>
    </location>
</feature>
<comment type="similarity">
    <text evidence="3">Belongs to the RNase PH family.</text>
</comment>
<keyword evidence="4" id="KW-0963">Cytoplasm</keyword>
<sequence length="271" mass="29564">MSDGYKTLHPVKYYREFLSQGIRPDGREFNTFRPILLNVGSINTADGSAIAKVGNTTVVCGIKAELCKPKPDAPDCGFVVPNLELPPLCSAKFRPGPPSDQAQVLTQLIAEIITNSNCIDLRDLCIVRDKLAWCLFVDFVCLDFDGAVVDAAVVSLLGALKTVKLPLVEYDPALESTQVFLEEKKPIKLHSMPVSTTFAVFEDKIILKDPTLEEETLCSGVFTIVLKDDELCCVHKPGGSPLAPEELVKCIDESKLRTPLISSLIATTLKS</sequence>
<dbReference type="InterPro" id="IPR050590">
    <property type="entry name" value="Exosome_comp_Rrp42_subfam"/>
</dbReference>
<dbReference type="GO" id="GO:0000467">
    <property type="term" value="P:exonucleolytic trimming to generate mature 3'-end of 5.8S rRNA from tricistronic rRNA transcript (SSU-rRNA, 5.8S rRNA, LSU-rRNA)"/>
    <property type="evidence" value="ECO:0007669"/>
    <property type="project" value="TreeGrafter"/>
</dbReference>
<evidence type="ECO:0000256" key="2">
    <source>
        <dbReference type="ARBA" id="ARBA00004604"/>
    </source>
</evidence>
<dbReference type="GO" id="GO:0034475">
    <property type="term" value="P:U4 snRNA 3'-end processing"/>
    <property type="evidence" value="ECO:0007669"/>
    <property type="project" value="TreeGrafter"/>
</dbReference>
<evidence type="ECO:0000256" key="9">
    <source>
        <dbReference type="ARBA" id="ARBA00030617"/>
    </source>
</evidence>
<dbReference type="EMBL" id="OU900104">
    <property type="protein sequence ID" value="CAG9855645.1"/>
    <property type="molecule type" value="Genomic_DNA"/>
</dbReference>
<dbReference type="GO" id="GO:0034473">
    <property type="term" value="P:U1 snRNA 3'-end processing"/>
    <property type="evidence" value="ECO:0007669"/>
    <property type="project" value="TreeGrafter"/>
</dbReference>